<dbReference type="PANTHER" id="PTHR11566">
    <property type="entry name" value="DYNAMIN"/>
    <property type="match status" value="1"/>
</dbReference>
<gene>
    <name evidence="7" type="ORF">CHUDEA1_580</name>
</gene>
<feature type="compositionally biased region" description="Gly residues" evidence="4">
    <location>
        <begin position="767"/>
        <end position="780"/>
    </location>
</feature>
<evidence type="ECO:0000259" key="5">
    <source>
        <dbReference type="PROSITE" id="PS51388"/>
    </source>
</evidence>
<dbReference type="InterPro" id="IPR019762">
    <property type="entry name" value="Dynamin_GTPase_CS"/>
</dbReference>
<dbReference type="Gene3D" id="1.20.120.1240">
    <property type="entry name" value="Dynamin, middle domain"/>
    <property type="match status" value="1"/>
</dbReference>
<dbReference type="InterPro" id="IPR045063">
    <property type="entry name" value="Dynamin_N"/>
</dbReference>
<dbReference type="Pfam" id="PF00350">
    <property type="entry name" value="Dynamin_N"/>
    <property type="match status" value="1"/>
</dbReference>
<dbReference type="Gene3D" id="3.40.50.300">
    <property type="entry name" value="P-loop containing nucleotide triphosphate hydrolases"/>
    <property type="match status" value="1"/>
</dbReference>
<evidence type="ECO:0000313" key="7">
    <source>
        <dbReference type="EMBL" id="CUV04000.1"/>
    </source>
</evidence>
<dbReference type="GO" id="GO:0005525">
    <property type="term" value="F:GTP binding"/>
    <property type="evidence" value="ECO:0007669"/>
    <property type="project" value="UniProtKB-KW"/>
</dbReference>
<dbReference type="Pfam" id="PF02212">
    <property type="entry name" value="GED"/>
    <property type="match status" value="1"/>
</dbReference>
<feature type="region of interest" description="Disordered" evidence="4">
    <location>
        <begin position="722"/>
        <end position="817"/>
    </location>
</feature>
<comment type="similarity">
    <text evidence="3">Belongs to the TRAFAC class dynamin-like GTPase superfamily. Dynamin/Fzo/YdjA family.</text>
</comment>
<dbReference type="AlphaFoldDB" id="A0A0S4TA10"/>
<organism evidence="7">
    <name type="scientific">Cryptosporidium hominis</name>
    <dbReference type="NCBI Taxonomy" id="237895"/>
    <lineage>
        <taxon>Eukaryota</taxon>
        <taxon>Sar</taxon>
        <taxon>Alveolata</taxon>
        <taxon>Apicomplexa</taxon>
        <taxon>Conoidasida</taxon>
        <taxon>Coccidia</taxon>
        <taxon>Eucoccidiorida</taxon>
        <taxon>Eimeriorina</taxon>
        <taxon>Cryptosporidiidae</taxon>
        <taxon>Cryptosporidium</taxon>
    </lineage>
</organism>
<accession>A0A0S4TA10</accession>
<evidence type="ECO:0000259" key="6">
    <source>
        <dbReference type="PROSITE" id="PS51718"/>
    </source>
</evidence>
<dbReference type="PRINTS" id="PR00195">
    <property type="entry name" value="DYNAMIN"/>
</dbReference>
<keyword evidence="2 3" id="KW-0342">GTP-binding</keyword>
<reference evidence="7" key="1">
    <citation type="submission" date="2015-08" db="EMBL/GenBank/DDBJ databases">
        <authorList>
            <person name="Babu N.S."/>
            <person name="Beckwith C.J."/>
            <person name="Beseler K.G."/>
            <person name="Brison A."/>
            <person name="Carone J.V."/>
            <person name="Caskin T.P."/>
            <person name="Diamond M."/>
            <person name="Durham M.E."/>
            <person name="Foxe J.M."/>
            <person name="Go M."/>
            <person name="Henderson B.A."/>
            <person name="Jones I.B."/>
            <person name="McGettigan J.A."/>
            <person name="Micheletti S.J."/>
            <person name="Nasrallah M.E."/>
            <person name="Ortiz D."/>
            <person name="Piller C.R."/>
            <person name="Privatt S.R."/>
            <person name="Schneider S.L."/>
            <person name="Sharp S."/>
            <person name="Smith T.C."/>
            <person name="Stanton J.D."/>
            <person name="Ullery H.E."/>
            <person name="Wilson R.J."/>
            <person name="Serrano M.G."/>
            <person name="Buck G."/>
            <person name="Lee V."/>
            <person name="Wang Y."/>
            <person name="Carvalho R."/>
            <person name="Voegtly L."/>
            <person name="Shi R."/>
            <person name="Duckworth R."/>
            <person name="Johnson A."/>
            <person name="Loviza R."/>
            <person name="Walstead R."/>
            <person name="Shah Z."/>
            <person name="Kiflezghi M."/>
            <person name="Wade K."/>
            <person name="Ball S.L."/>
            <person name="Bradley K.W."/>
            <person name="Asai D.J."/>
            <person name="Bowman C.A."/>
            <person name="Russell D.A."/>
            <person name="Pope W.H."/>
            <person name="Jacobs-Sera D."/>
            <person name="Hendrix R.W."/>
            <person name="Hatfull G.F."/>
        </authorList>
    </citation>
    <scope>NUCLEOTIDE SEQUENCE [LARGE SCALE GENOMIC DNA]</scope>
</reference>
<dbReference type="InterPro" id="IPR030381">
    <property type="entry name" value="G_DYNAMIN_dom"/>
</dbReference>
<dbReference type="VEuPathDB" id="CryptoDB:GY17_00001058"/>
<dbReference type="FunFam" id="3.40.50.300:FF:001311">
    <property type="entry name" value="Dynamin-like protein-related"/>
    <property type="match status" value="1"/>
</dbReference>
<dbReference type="SMART" id="SM00053">
    <property type="entry name" value="DYNc"/>
    <property type="match status" value="1"/>
</dbReference>
<evidence type="ECO:0000256" key="4">
    <source>
        <dbReference type="SAM" id="MobiDB-lite"/>
    </source>
</evidence>
<dbReference type="InterPro" id="IPR027417">
    <property type="entry name" value="P-loop_NTPase"/>
</dbReference>
<feature type="domain" description="GED" evidence="5">
    <location>
        <begin position="607"/>
        <end position="698"/>
    </location>
</feature>
<keyword evidence="1 3" id="KW-0547">Nucleotide-binding</keyword>
<protein>
    <recommendedName>
        <fullName evidence="8">Dynamin-type G domain-containing protein</fullName>
    </recommendedName>
</protein>
<dbReference type="Proteomes" id="UP000199752">
    <property type="component" value="Chromosome 1"/>
</dbReference>
<evidence type="ECO:0000256" key="3">
    <source>
        <dbReference type="RuleBase" id="RU003932"/>
    </source>
</evidence>
<dbReference type="VEuPathDB" id="CryptoDB:ChTU502y2012_302g0290"/>
<sequence length="817" mass="91680">MYQNLRKLISLVDELRDVGLQQYINLPRICVVGTQSSGKSSVLESVVGFDFLPRGEGIVTRRPVEMRLVHIPSKNGIDEAYVVFEKDKNKKFTDFEKVREEIDRLTDEVAGKNKGIVDDPIILTIYGTQCPDLTLIDLPGITRVPLKGSDQCDNIEQLTRDMAIRYARDPRTIILAVIPANADMSTSDALQLSRRVDPKGLRTIGVVTKIDLMDRGTDASKMLHGDEVPLRLGYTGVKNRSSADLKAGKSIKDALEDEATFFSTHPVYRNLSPELVGTKNLVSKLTKVLFKHIRTFLPDIRREINARIRTLSSRLDEFGQSVPLESSDRTQLMWAMITDYCEMIKNTIRGKYDKRLQTYFDHGSDGGMSSGAQIRVIFNELLDEYTENDVTSELTDYDIDAAIRMHEGDSMPGFPSPDMFEYLILPHLRKIQAPVMECLDKVTSALENVSQKVAHKVFSRFPKLSDQILDRSQEILLQEKENTKTILEQLVEAETGYLFTNDSKYLTEHGSVINNNSQGNPNDPNAAGARAGQMGANGMQDPNMMQVGPDGQPIQKEQTKTSQIFSQVQQTVGSMTNSLSANLWSQDPFSQNKDNNKRKTRYSQVFLKEIRKRLDSYFSIVVRNIRDSVPKIIGHFLVRQIMDKLQFQLYNEFNKAERLSDLLNEPNHIVEERKALVNQLNTLKKASTILQRDPNIAALTNNDFDEQYDSDLQQMQNNFNQKMQLSGGGQPGAGNMRQQQMQHSQSQNNFRNNQQSMPNQQLLSSGSGSGGAGGSIGGGSSQMQNPNMNNPSSAKAALFSSVPGQKQAQRDPLFANF</sequence>
<dbReference type="GO" id="GO:0005874">
    <property type="term" value="C:microtubule"/>
    <property type="evidence" value="ECO:0007669"/>
    <property type="project" value="TreeGrafter"/>
</dbReference>
<dbReference type="PROSITE" id="PS51718">
    <property type="entry name" value="G_DYNAMIN_2"/>
    <property type="match status" value="1"/>
</dbReference>
<dbReference type="PROSITE" id="PS00410">
    <property type="entry name" value="G_DYNAMIN_1"/>
    <property type="match status" value="1"/>
</dbReference>
<feature type="compositionally biased region" description="Low complexity" evidence="4">
    <location>
        <begin position="738"/>
        <end position="756"/>
    </location>
</feature>
<dbReference type="SMART" id="SM00302">
    <property type="entry name" value="GED"/>
    <property type="match status" value="1"/>
</dbReference>
<dbReference type="InterPro" id="IPR000375">
    <property type="entry name" value="Dynamin_stalk"/>
</dbReference>
<dbReference type="GO" id="GO:0003924">
    <property type="term" value="F:GTPase activity"/>
    <property type="evidence" value="ECO:0007669"/>
    <property type="project" value="InterPro"/>
</dbReference>
<evidence type="ECO:0000256" key="2">
    <source>
        <dbReference type="ARBA" id="ARBA00023134"/>
    </source>
</evidence>
<name>A0A0S4TA10_CRYHO</name>
<feature type="compositionally biased region" description="Polar residues" evidence="4">
    <location>
        <begin position="782"/>
        <end position="793"/>
    </location>
</feature>
<dbReference type="PROSITE" id="PS51388">
    <property type="entry name" value="GED"/>
    <property type="match status" value="1"/>
</dbReference>
<proteinExistence type="inferred from homology"/>
<dbReference type="GO" id="GO:0008017">
    <property type="term" value="F:microtubule binding"/>
    <property type="evidence" value="ECO:0007669"/>
    <property type="project" value="TreeGrafter"/>
</dbReference>
<dbReference type="InterPro" id="IPR022812">
    <property type="entry name" value="Dynamin"/>
</dbReference>
<dbReference type="GO" id="GO:0016020">
    <property type="term" value="C:membrane"/>
    <property type="evidence" value="ECO:0007669"/>
    <property type="project" value="TreeGrafter"/>
</dbReference>
<dbReference type="InterPro" id="IPR001401">
    <property type="entry name" value="Dynamin_GTPase"/>
</dbReference>
<dbReference type="Pfam" id="PF01031">
    <property type="entry name" value="Dynamin_M"/>
    <property type="match status" value="1"/>
</dbReference>
<evidence type="ECO:0000256" key="1">
    <source>
        <dbReference type="ARBA" id="ARBA00022741"/>
    </source>
</evidence>
<dbReference type="GO" id="GO:0005737">
    <property type="term" value="C:cytoplasm"/>
    <property type="evidence" value="ECO:0007669"/>
    <property type="project" value="TreeGrafter"/>
</dbReference>
<dbReference type="SUPFAM" id="SSF52540">
    <property type="entry name" value="P-loop containing nucleoside triphosphate hydrolases"/>
    <property type="match status" value="1"/>
</dbReference>
<feature type="domain" description="Dynamin-type G" evidence="6">
    <location>
        <begin position="23"/>
        <end position="298"/>
    </location>
</feature>
<dbReference type="InterPro" id="IPR020850">
    <property type="entry name" value="GED_dom"/>
</dbReference>
<dbReference type="PANTHER" id="PTHR11566:SF233">
    <property type="entry name" value="CHROMOSOME UNDETERMINED SCAFFOLD_59, WHOLE GENOME SHOTGUN SEQUENCE"/>
    <property type="match status" value="1"/>
</dbReference>
<dbReference type="EMBL" id="LN877947">
    <property type="protein sequence ID" value="CUV04000.1"/>
    <property type="molecule type" value="Genomic_DNA"/>
</dbReference>
<evidence type="ECO:0008006" key="8">
    <source>
        <dbReference type="Google" id="ProtNLM"/>
    </source>
</evidence>
<dbReference type="CDD" id="cd08771">
    <property type="entry name" value="DLP_1"/>
    <property type="match status" value="1"/>
</dbReference>
<dbReference type="VEuPathDB" id="CryptoDB:Chro.10069"/>
<dbReference type="InterPro" id="IPR003130">
    <property type="entry name" value="GED"/>
</dbReference>
<dbReference type="VEuPathDB" id="CryptoDB:CHUDEA1_580"/>